<proteinExistence type="predicted"/>
<dbReference type="AlphaFoldDB" id="A0AAV7R5S6"/>
<comment type="caution">
    <text evidence="1">The sequence shown here is derived from an EMBL/GenBank/DDBJ whole genome shotgun (WGS) entry which is preliminary data.</text>
</comment>
<name>A0AAV7R5S6_PLEWA</name>
<sequence length="101" mass="11002">MSSRSVHLSAVDSEARAILLRLLTRYRKGLGPVAPRSTLSAFCLSSAAIGDARTCRRPKTLRPSAKQPYFMAADAPRHMCEHVCWQGAAAKTDVVSEYGSH</sequence>
<gene>
    <name evidence="1" type="ORF">NDU88_012297</name>
</gene>
<accession>A0AAV7R5S6</accession>
<organism evidence="1 2">
    <name type="scientific">Pleurodeles waltl</name>
    <name type="common">Iberian ribbed newt</name>
    <dbReference type="NCBI Taxonomy" id="8319"/>
    <lineage>
        <taxon>Eukaryota</taxon>
        <taxon>Metazoa</taxon>
        <taxon>Chordata</taxon>
        <taxon>Craniata</taxon>
        <taxon>Vertebrata</taxon>
        <taxon>Euteleostomi</taxon>
        <taxon>Amphibia</taxon>
        <taxon>Batrachia</taxon>
        <taxon>Caudata</taxon>
        <taxon>Salamandroidea</taxon>
        <taxon>Salamandridae</taxon>
        <taxon>Pleurodelinae</taxon>
        <taxon>Pleurodeles</taxon>
    </lineage>
</organism>
<protein>
    <submittedName>
        <fullName evidence="1">Uncharacterized protein</fullName>
    </submittedName>
</protein>
<evidence type="ECO:0000313" key="2">
    <source>
        <dbReference type="Proteomes" id="UP001066276"/>
    </source>
</evidence>
<keyword evidence="2" id="KW-1185">Reference proteome</keyword>
<dbReference type="EMBL" id="JANPWB010000010">
    <property type="protein sequence ID" value="KAJ1146015.1"/>
    <property type="molecule type" value="Genomic_DNA"/>
</dbReference>
<evidence type="ECO:0000313" key="1">
    <source>
        <dbReference type="EMBL" id="KAJ1146015.1"/>
    </source>
</evidence>
<reference evidence="1" key="1">
    <citation type="journal article" date="2022" name="bioRxiv">
        <title>Sequencing and chromosome-scale assembly of the giantPleurodeles waltlgenome.</title>
        <authorList>
            <person name="Brown T."/>
            <person name="Elewa A."/>
            <person name="Iarovenko S."/>
            <person name="Subramanian E."/>
            <person name="Araus A.J."/>
            <person name="Petzold A."/>
            <person name="Susuki M."/>
            <person name="Suzuki K.-i.T."/>
            <person name="Hayashi T."/>
            <person name="Toyoda A."/>
            <person name="Oliveira C."/>
            <person name="Osipova E."/>
            <person name="Leigh N.D."/>
            <person name="Simon A."/>
            <person name="Yun M.H."/>
        </authorList>
    </citation>
    <scope>NUCLEOTIDE SEQUENCE</scope>
    <source>
        <strain evidence="1">20211129_DDA</strain>
        <tissue evidence="1">Liver</tissue>
    </source>
</reference>
<dbReference type="Proteomes" id="UP001066276">
    <property type="component" value="Chromosome 6"/>
</dbReference>